<evidence type="ECO:0000313" key="2">
    <source>
        <dbReference type="EMBL" id="MTE11693.1"/>
    </source>
</evidence>
<evidence type="ECO:0008006" key="4">
    <source>
        <dbReference type="Google" id="ProtNLM"/>
    </source>
</evidence>
<protein>
    <recommendedName>
        <fullName evidence="4">Immunity protein 51 of polymorphic toxin system</fullName>
    </recommendedName>
</protein>
<dbReference type="AlphaFoldDB" id="A0A6I3KM88"/>
<dbReference type="Proteomes" id="UP000432464">
    <property type="component" value="Unassembled WGS sequence"/>
</dbReference>
<gene>
    <name evidence="2" type="ORF">GLP40_02675</name>
</gene>
<name>A0A6I3KM88_9NOCA</name>
<dbReference type="InterPro" id="IPR028956">
    <property type="entry name" value="Imm51"/>
</dbReference>
<evidence type="ECO:0000256" key="1">
    <source>
        <dbReference type="SAM" id="MobiDB-lite"/>
    </source>
</evidence>
<sequence>MPRRTAGPRRQIPHDLRGQQRNPGDPRGQGIARLLGVREGPGPPSRRWRPRTRTLRTGSRDGDGAQAALQRQDDGADGLATEPVFAEFGYDGGGYGWAGVARTAVMTQEPGLGERVNFDPEAGMFVAYGQDAEALRRLGALLRDAMADPAVLRRLIAAGDPEWFD</sequence>
<dbReference type="EMBL" id="WMBB01000001">
    <property type="protein sequence ID" value="MTE11693.1"/>
    <property type="molecule type" value="Genomic_DNA"/>
</dbReference>
<proteinExistence type="predicted"/>
<dbReference type="Pfam" id="PF15595">
    <property type="entry name" value="Imm51"/>
    <property type="match status" value="1"/>
</dbReference>
<comment type="caution">
    <text evidence="2">The sequence shown here is derived from an EMBL/GenBank/DDBJ whole genome shotgun (WGS) entry which is preliminary data.</text>
</comment>
<organism evidence="2 3">
    <name type="scientific">Nocardia aurantiaca</name>
    <dbReference type="NCBI Taxonomy" id="2675850"/>
    <lineage>
        <taxon>Bacteria</taxon>
        <taxon>Bacillati</taxon>
        <taxon>Actinomycetota</taxon>
        <taxon>Actinomycetes</taxon>
        <taxon>Mycobacteriales</taxon>
        <taxon>Nocardiaceae</taxon>
        <taxon>Nocardia</taxon>
    </lineage>
</organism>
<reference evidence="2 3" key="1">
    <citation type="submission" date="2019-11" db="EMBL/GenBank/DDBJ databases">
        <title>Nocardia sp. nov. CT2-14 isolated from soil.</title>
        <authorList>
            <person name="Kanchanasin P."/>
            <person name="Tanasupawat S."/>
            <person name="Yuki M."/>
            <person name="Kudo T."/>
        </authorList>
    </citation>
    <scope>NUCLEOTIDE SEQUENCE [LARGE SCALE GENOMIC DNA]</scope>
    <source>
        <strain evidence="2 3">CT2-14</strain>
    </source>
</reference>
<evidence type="ECO:0000313" key="3">
    <source>
        <dbReference type="Proteomes" id="UP000432464"/>
    </source>
</evidence>
<keyword evidence="3" id="KW-1185">Reference proteome</keyword>
<accession>A0A6I3KM88</accession>
<feature type="region of interest" description="Disordered" evidence="1">
    <location>
        <begin position="1"/>
        <end position="78"/>
    </location>
</feature>